<gene>
    <name evidence="1" type="ORF">TNCT_190611</name>
</gene>
<dbReference type="EMBL" id="BMAO01008218">
    <property type="protein sequence ID" value="GFR21805.1"/>
    <property type="molecule type" value="Genomic_DNA"/>
</dbReference>
<proteinExistence type="predicted"/>
<keyword evidence="2" id="KW-1185">Reference proteome</keyword>
<evidence type="ECO:0000313" key="1">
    <source>
        <dbReference type="EMBL" id="GFR21805.1"/>
    </source>
</evidence>
<sequence length="74" mass="8573">MCSMETENSHLDLLLSRMDAALEFIFRYHTDGEDVLNRLGTVEETWIAHVNAKIKQQSTKWGHTDLQPGRRQCV</sequence>
<evidence type="ECO:0000313" key="2">
    <source>
        <dbReference type="Proteomes" id="UP000887116"/>
    </source>
</evidence>
<dbReference type="AlphaFoldDB" id="A0A8X6LTV8"/>
<dbReference type="Proteomes" id="UP000887116">
    <property type="component" value="Unassembled WGS sequence"/>
</dbReference>
<reference evidence="1" key="1">
    <citation type="submission" date="2020-07" db="EMBL/GenBank/DDBJ databases">
        <title>Multicomponent nature underlies the extraordinary mechanical properties of spider dragline silk.</title>
        <authorList>
            <person name="Kono N."/>
            <person name="Nakamura H."/>
            <person name="Mori M."/>
            <person name="Yoshida Y."/>
            <person name="Ohtoshi R."/>
            <person name="Malay A.D."/>
            <person name="Moran D.A.P."/>
            <person name="Tomita M."/>
            <person name="Numata K."/>
            <person name="Arakawa K."/>
        </authorList>
    </citation>
    <scope>NUCLEOTIDE SEQUENCE</scope>
</reference>
<dbReference type="OrthoDB" id="10017160at2759"/>
<organism evidence="1 2">
    <name type="scientific">Trichonephila clavata</name>
    <name type="common">Joro spider</name>
    <name type="synonym">Nephila clavata</name>
    <dbReference type="NCBI Taxonomy" id="2740835"/>
    <lineage>
        <taxon>Eukaryota</taxon>
        <taxon>Metazoa</taxon>
        <taxon>Ecdysozoa</taxon>
        <taxon>Arthropoda</taxon>
        <taxon>Chelicerata</taxon>
        <taxon>Arachnida</taxon>
        <taxon>Araneae</taxon>
        <taxon>Araneomorphae</taxon>
        <taxon>Entelegynae</taxon>
        <taxon>Araneoidea</taxon>
        <taxon>Nephilidae</taxon>
        <taxon>Trichonephila</taxon>
    </lineage>
</organism>
<accession>A0A8X6LTV8</accession>
<comment type="caution">
    <text evidence="1">The sequence shown here is derived from an EMBL/GenBank/DDBJ whole genome shotgun (WGS) entry which is preliminary data.</text>
</comment>
<protein>
    <submittedName>
        <fullName evidence="1">Uncharacterized protein</fullName>
    </submittedName>
</protein>
<name>A0A8X6LTV8_TRICU</name>